<feature type="transmembrane region" description="Helical" evidence="7">
    <location>
        <begin position="100"/>
        <end position="121"/>
    </location>
</feature>
<dbReference type="STRING" id="582692.SAMN05720606_102342"/>
<feature type="transmembrane region" description="Helical" evidence="7">
    <location>
        <begin position="75"/>
        <end position="94"/>
    </location>
</feature>
<dbReference type="InterPro" id="IPR036259">
    <property type="entry name" value="MFS_trans_sf"/>
</dbReference>
<dbReference type="PRINTS" id="PR01036">
    <property type="entry name" value="TCRTETB"/>
</dbReference>
<feature type="transmembrane region" description="Helical" evidence="7">
    <location>
        <begin position="466"/>
        <end position="487"/>
    </location>
</feature>
<dbReference type="PANTHER" id="PTHR42718">
    <property type="entry name" value="MAJOR FACILITATOR SUPERFAMILY MULTIDRUG TRANSPORTER MFSC"/>
    <property type="match status" value="1"/>
</dbReference>
<feature type="transmembrane region" description="Helical" evidence="7">
    <location>
        <begin position="195"/>
        <end position="214"/>
    </location>
</feature>
<keyword evidence="10" id="KW-1185">Reference proteome</keyword>
<accession>A0A1G5D557</accession>
<dbReference type="GO" id="GO:0005886">
    <property type="term" value="C:plasma membrane"/>
    <property type="evidence" value="ECO:0007669"/>
    <property type="project" value="UniProtKB-SubCell"/>
</dbReference>
<feature type="transmembrane region" description="Helical" evidence="7">
    <location>
        <begin position="133"/>
        <end position="153"/>
    </location>
</feature>
<feature type="transmembrane region" description="Helical" evidence="7">
    <location>
        <begin position="352"/>
        <end position="374"/>
    </location>
</feature>
<keyword evidence="2" id="KW-0813">Transport</keyword>
<dbReference type="CDD" id="cd17321">
    <property type="entry name" value="MFS_MMR_MDR_like"/>
    <property type="match status" value="1"/>
</dbReference>
<evidence type="ECO:0000256" key="6">
    <source>
        <dbReference type="ARBA" id="ARBA00023136"/>
    </source>
</evidence>
<dbReference type="GO" id="GO:0022857">
    <property type="term" value="F:transmembrane transporter activity"/>
    <property type="evidence" value="ECO:0007669"/>
    <property type="project" value="InterPro"/>
</dbReference>
<feature type="transmembrane region" description="Helical" evidence="7">
    <location>
        <begin position="7"/>
        <end position="31"/>
    </location>
</feature>
<feature type="transmembrane region" description="Helical" evidence="7">
    <location>
        <begin position="395"/>
        <end position="416"/>
    </location>
</feature>
<dbReference type="RefSeq" id="WP_090916310.1">
    <property type="nucleotide sequence ID" value="NZ_FMVM01000002.1"/>
</dbReference>
<dbReference type="SUPFAM" id="SSF103473">
    <property type="entry name" value="MFS general substrate transporter"/>
    <property type="match status" value="1"/>
</dbReference>
<keyword evidence="3" id="KW-1003">Cell membrane</keyword>
<feature type="transmembrane region" description="Helical" evidence="7">
    <location>
        <begin position="296"/>
        <end position="320"/>
    </location>
</feature>
<evidence type="ECO:0000256" key="2">
    <source>
        <dbReference type="ARBA" id="ARBA00022448"/>
    </source>
</evidence>
<dbReference type="Proteomes" id="UP000198538">
    <property type="component" value="Unassembled WGS sequence"/>
</dbReference>
<keyword evidence="5 7" id="KW-1133">Transmembrane helix</keyword>
<dbReference type="PROSITE" id="PS50850">
    <property type="entry name" value="MFS"/>
    <property type="match status" value="1"/>
</dbReference>
<proteinExistence type="predicted"/>
<evidence type="ECO:0000256" key="7">
    <source>
        <dbReference type="SAM" id="Phobius"/>
    </source>
</evidence>
<dbReference type="Gene3D" id="1.20.1720.10">
    <property type="entry name" value="Multidrug resistance protein D"/>
    <property type="match status" value="1"/>
</dbReference>
<reference evidence="10" key="1">
    <citation type="submission" date="2016-10" db="EMBL/GenBank/DDBJ databases">
        <authorList>
            <person name="Varghese N."/>
            <person name="Submissions S."/>
        </authorList>
    </citation>
    <scope>NUCLEOTIDE SEQUENCE [LARGE SCALE GENOMIC DNA]</scope>
    <source>
        <strain evidence="10">BL9</strain>
    </source>
</reference>
<evidence type="ECO:0000256" key="5">
    <source>
        <dbReference type="ARBA" id="ARBA00022989"/>
    </source>
</evidence>
<feature type="domain" description="Major facilitator superfamily (MFS) profile" evidence="8">
    <location>
        <begin position="9"/>
        <end position="492"/>
    </location>
</feature>
<name>A0A1G5D557_9BACL</name>
<protein>
    <submittedName>
        <fullName evidence="9">MFS transporter, DHA2 family, multidrug resistance protein</fullName>
    </submittedName>
</protein>
<evidence type="ECO:0000259" key="8">
    <source>
        <dbReference type="PROSITE" id="PS50850"/>
    </source>
</evidence>
<dbReference type="PANTHER" id="PTHR42718:SF47">
    <property type="entry name" value="METHYL VIOLOGEN RESISTANCE PROTEIN SMVA"/>
    <property type="match status" value="1"/>
</dbReference>
<dbReference type="InterPro" id="IPR020846">
    <property type="entry name" value="MFS_dom"/>
</dbReference>
<feature type="transmembrane region" description="Helical" evidence="7">
    <location>
        <begin position="46"/>
        <end position="63"/>
    </location>
</feature>
<keyword evidence="6 7" id="KW-0472">Membrane</keyword>
<dbReference type="Pfam" id="PF07690">
    <property type="entry name" value="MFS_1"/>
    <property type="match status" value="1"/>
</dbReference>
<dbReference type="InterPro" id="IPR011701">
    <property type="entry name" value="MFS"/>
</dbReference>
<evidence type="ECO:0000256" key="4">
    <source>
        <dbReference type="ARBA" id="ARBA00022692"/>
    </source>
</evidence>
<dbReference type="Gene3D" id="1.20.1250.20">
    <property type="entry name" value="MFS general substrate transporter like domains"/>
    <property type="match status" value="1"/>
</dbReference>
<dbReference type="EMBL" id="FMVM01000002">
    <property type="protein sequence ID" value="SCY09815.1"/>
    <property type="molecule type" value="Genomic_DNA"/>
</dbReference>
<sequence>MSTFKRWMILIIVSSALLLIVMDMTILYTAMPTLTHELGATASQKLWILNGYSLVMAGLLPAMGTLGDRLGYKRVFLIGLIIFSIASLTAAFAPNPYVLIAARVLLAVGASIMMPATMAIVRVTFTDPRELGLAIGIWGAVASGGAGLGPIVGGLLLEYFSWGSVFLINLPIAILAFVLTILLVPKHEGNRSKKFDFTSSIQIMIALVTLIYAIKEFTRREGSVTFAVIGAAVGIVALVIFIRRQNRSSDPLIDLSLFKIPLFTTGFITALVGLFAMTGIQYIVTQRLQLIEGFSPLLAGVYTLTIPFASVIAAPVTGMLLNRFNVIYIKSAVLFLTAAGLGIYLVQLDSGIAGQVLGLAIFGVGLGGGMTVASHSIMSSAPYEKAGMAASMESVGYEVGGATGIAIIGSLSGLVYTLTMKIPTGLTVPVNVKDSLDEALIVAEGLPGTASETLKQAARFAFDQSFSAVIVAIIVLLVVASLSMLWIGSRSIKKVEEPRHLG</sequence>
<comment type="subcellular location">
    <subcellularLocation>
        <location evidence="1">Cell membrane</location>
        <topology evidence="1">Multi-pass membrane protein</topology>
    </subcellularLocation>
</comment>
<feature type="transmembrane region" description="Helical" evidence="7">
    <location>
        <begin position="226"/>
        <end position="242"/>
    </location>
</feature>
<evidence type="ECO:0000256" key="3">
    <source>
        <dbReference type="ARBA" id="ARBA00022475"/>
    </source>
</evidence>
<evidence type="ECO:0000313" key="9">
    <source>
        <dbReference type="EMBL" id="SCY09815.1"/>
    </source>
</evidence>
<keyword evidence="4 7" id="KW-0812">Transmembrane</keyword>
<evidence type="ECO:0000313" key="10">
    <source>
        <dbReference type="Proteomes" id="UP000198538"/>
    </source>
</evidence>
<feature type="transmembrane region" description="Helical" evidence="7">
    <location>
        <begin position="159"/>
        <end position="183"/>
    </location>
</feature>
<organism evidence="9 10">
    <name type="scientific">Paenibacillus polysaccharolyticus</name>
    <dbReference type="NCBI Taxonomy" id="582692"/>
    <lineage>
        <taxon>Bacteria</taxon>
        <taxon>Bacillati</taxon>
        <taxon>Bacillota</taxon>
        <taxon>Bacilli</taxon>
        <taxon>Bacillales</taxon>
        <taxon>Paenibacillaceae</taxon>
        <taxon>Paenibacillus</taxon>
    </lineage>
</organism>
<feature type="transmembrane region" description="Helical" evidence="7">
    <location>
        <begin position="327"/>
        <end position="346"/>
    </location>
</feature>
<feature type="transmembrane region" description="Helical" evidence="7">
    <location>
        <begin position="262"/>
        <end position="284"/>
    </location>
</feature>
<dbReference type="AlphaFoldDB" id="A0A1G5D557"/>
<evidence type="ECO:0000256" key="1">
    <source>
        <dbReference type="ARBA" id="ARBA00004651"/>
    </source>
</evidence>
<gene>
    <name evidence="9" type="ORF">SAMN05720606_102342</name>
</gene>